<dbReference type="InterPro" id="IPR025110">
    <property type="entry name" value="AMP-bd_C"/>
</dbReference>
<protein>
    <recommendedName>
        <fullName evidence="5">AMP-dependent synthetase/ligase domain-containing protein</fullName>
    </recommendedName>
</protein>
<gene>
    <name evidence="3" type="ORF">BP5796_10838</name>
</gene>
<feature type="domain" description="AMP-dependent synthetase/ligase" evidence="1">
    <location>
        <begin position="67"/>
        <end position="432"/>
    </location>
</feature>
<accession>A0A3D8QL35</accession>
<feature type="domain" description="AMP-binding enzyme C-terminal" evidence="2">
    <location>
        <begin position="483"/>
        <end position="561"/>
    </location>
</feature>
<dbReference type="SUPFAM" id="SSF56801">
    <property type="entry name" value="Acetyl-CoA synthetase-like"/>
    <property type="match status" value="1"/>
</dbReference>
<organism evidence="3 4">
    <name type="scientific">Coleophoma crateriformis</name>
    <dbReference type="NCBI Taxonomy" id="565419"/>
    <lineage>
        <taxon>Eukaryota</taxon>
        <taxon>Fungi</taxon>
        <taxon>Dikarya</taxon>
        <taxon>Ascomycota</taxon>
        <taxon>Pezizomycotina</taxon>
        <taxon>Leotiomycetes</taxon>
        <taxon>Helotiales</taxon>
        <taxon>Dermateaceae</taxon>
        <taxon>Coleophoma</taxon>
    </lineage>
</organism>
<name>A0A3D8QL35_9HELO</name>
<dbReference type="EMBL" id="PDLN01000017">
    <property type="protein sequence ID" value="RDW62536.1"/>
    <property type="molecule type" value="Genomic_DNA"/>
</dbReference>
<evidence type="ECO:0008006" key="5">
    <source>
        <dbReference type="Google" id="ProtNLM"/>
    </source>
</evidence>
<dbReference type="Gene3D" id="2.30.38.10">
    <property type="entry name" value="Luciferase, Domain 3"/>
    <property type="match status" value="1"/>
</dbReference>
<dbReference type="Gene3D" id="3.40.50.980">
    <property type="match status" value="2"/>
</dbReference>
<dbReference type="Pfam" id="PF00501">
    <property type="entry name" value="AMP-binding"/>
    <property type="match status" value="1"/>
</dbReference>
<evidence type="ECO:0000313" key="3">
    <source>
        <dbReference type="EMBL" id="RDW62536.1"/>
    </source>
</evidence>
<evidence type="ECO:0000313" key="4">
    <source>
        <dbReference type="Proteomes" id="UP000256328"/>
    </source>
</evidence>
<proteinExistence type="predicted"/>
<keyword evidence="4" id="KW-1185">Reference proteome</keyword>
<evidence type="ECO:0000259" key="2">
    <source>
        <dbReference type="Pfam" id="PF13193"/>
    </source>
</evidence>
<reference evidence="3 4" key="1">
    <citation type="journal article" date="2018" name="IMA Fungus">
        <title>IMA Genome-F 9: Draft genome sequence of Annulohypoxylon stygium, Aspergillus mulundensis, Berkeleyomyces basicola (syn. Thielaviopsis basicola), Ceratocystis smalleyi, two Cercospora beticola strains, Coleophoma cylindrospora, Fusarium fracticaudum, Phialophora cf. hyalina, and Morchella septimelata.</title>
        <authorList>
            <person name="Wingfield B.D."/>
            <person name="Bills G.F."/>
            <person name="Dong Y."/>
            <person name="Huang W."/>
            <person name="Nel W.J."/>
            <person name="Swalarsk-Parry B.S."/>
            <person name="Vaghefi N."/>
            <person name="Wilken P.M."/>
            <person name="An Z."/>
            <person name="de Beer Z.W."/>
            <person name="De Vos L."/>
            <person name="Chen L."/>
            <person name="Duong T.A."/>
            <person name="Gao Y."/>
            <person name="Hammerbacher A."/>
            <person name="Kikkert J.R."/>
            <person name="Li Y."/>
            <person name="Li H."/>
            <person name="Li K."/>
            <person name="Li Q."/>
            <person name="Liu X."/>
            <person name="Ma X."/>
            <person name="Naidoo K."/>
            <person name="Pethybridge S.J."/>
            <person name="Sun J."/>
            <person name="Steenkamp E.T."/>
            <person name="van der Nest M.A."/>
            <person name="van Wyk S."/>
            <person name="Wingfield M.J."/>
            <person name="Xiong C."/>
            <person name="Yue Q."/>
            <person name="Zhang X."/>
        </authorList>
    </citation>
    <scope>NUCLEOTIDE SEQUENCE [LARGE SCALE GENOMIC DNA]</scope>
    <source>
        <strain evidence="3 4">BP5796</strain>
    </source>
</reference>
<dbReference type="InterPro" id="IPR000873">
    <property type="entry name" value="AMP-dep_synth/lig_dom"/>
</dbReference>
<sequence length="595" mass="65906">MSTSFIVFYPFDATTALLGFGKLQNVEITYVSYELAIVRSKDQIHTPSTDLLSYLFDSPYSEHNQWPSDEPLFLSPPGSKYPSYTFEQIKKLVTCFASGLDRLGSKGKRVAIYGDSNVHFQIVLLGALGAGASVNMCPTCPVQDLAFRIQQLEADFVFFSSDEIDKAYAAAADSNIPKERLFSIDHSTETREAQGNDPSWSSIFNFKDGLSFQWKRLSDEESKNTTALYVYTSGSTGIPKLAARSHYGLIGNTEQLLFCYNGSNRGKGSVFCSFKAAGIGGILFGLLTPLKARYKSMFIGQCNVETYVGLVESFRPTYLSMPKYMVQELVDHAPQADFSSVTEITVGGAMVPFSLREMWSQVHGSPCYVVMGLTEVGIQISSNPLRPVSDNTLGQLLPNIEAMVVDRSGLPVQRNQCGELWTKDPFRMKGYLNNPAQTAEMFTSDGWLRTGDICKVNERDDWYFIGRIKDWFNINGNHVSASEIESALLKHSSIIDASVIPVKVPGDEESVPRGFLIKEQSSELTLEELYEWMDKALAPKIQLLGGAEFLDVLPLSNTGNGKPDRQALKKRAAKDLQASLGSLPHQSSKKCFKMD</sequence>
<dbReference type="OrthoDB" id="10253869at2759"/>
<dbReference type="Pfam" id="PF13193">
    <property type="entry name" value="AMP-binding_C"/>
    <property type="match status" value="1"/>
</dbReference>
<dbReference type="InterPro" id="IPR045851">
    <property type="entry name" value="AMP-bd_C_sf"/>
</dbReference>
<dbReference type="PANTHER" id="PTHR24096">
    <property type="entry name" value="LONG-CHAIN-FATTY-ACID--COA LIGASE"/>
    <property type="match status" value="1"/>
</dbReference>
<dbReference type="AlphaFoldDB" id="A0A3D8QL35"/>
<evidence type="ECO:0000259" key="1">
    <source>
        <dbReference type="Pfam" id="PF00501"/>
    </source>
</evidence>
<dbReference type="InterPro" id="IPR020845">
    <property type="entry name" value="AMP-binding_CS"/>
</dbReference>
<dbReference type="Proteomes" id="UP000256328">
    <property type="component" value="Unassembled WGS sequence"/>
</dbReference>
<dbReference type="Gene3D" id="3.30.300.30">
    <property type="match status" value="1"/>
</dbReference>
<comment type="caution">
    <text evidence="3">The sequence shown here is derived from an EMBL/GenBank/DDBJ whole genome shotgun (WGS) entry which is preliminary data.</text>
</comment>
<dbReference type="PROSITE" id="PS00455">
    <property type="entry name" value="AMP_BINDING"/>
    <property type="match status" value="1"/>
</dbReference>